<dbReference type="NCBIfam" id="NF033788">
    <property type="entry name" value="HTH_metalloreg"/>
    <property type="match status" value="1"/>
</dbReference>
<evidence type="ECO:0000313" key="6">
    <source>
        <dbReference type="EMBL" id="PZQ53524.1"/>
    </source>
</evidence>
<keyword evidence="1" id="KW-0805">Transcription regulation</keyword>
<dbReference type="SUPFAM" id="SSF46785">
    <property type="entry name" value="Winged helix' DNA-binding domain"/>
    <property type="match status" value="1"/>
</dbReference>
<dbReference type="GO" id="GO:0003700">
    <property type="term" value="F:DNA-binding transcription factor activity"/>
    <property type="evidence" value="ECO:0007669"/>
    <property type="project" value="InterPro"/>
</dbReference>
<dbReference type="Proteomes" id="UP000249082">
    <property type="component" value="Unassembled WGS sequence"/>
</dbReference>
<accession>A0A2W5NKM4</accession>
<sequence>MDGDIAFELEQTAEVLRALAHPIRLQILHAIRGRQLSVGEIEEVTGIGQPGLSQQLSILRKAELVLSERSGKQVFYRTDRTRLAETCAALTALGGPSGEAPLPTREAADSAASGGPAPQGGAARFARVFR</sequence>
<dbReference type="InterPro" id="IPR001845">
    <property type="entry name" value="HTH_ArsR_DNA-bd_dom"/>
</dbReference>
<dbReference type="InterPro" id="IPR036390">
    <property type="entry name" value="WH_DNA-bd_sf"/>
</dbReference>
<name>A0A2W5NKM4_9SPHN</name>
<dbReference type="EMBL" id="QFPX01000014">
    <property type="protein sequence ID" value="PZQ53524.1"/>
    <property type="molecule type" value="Genomic_DNA"/>
</dbReference>
<evidence type="ECO:0000259" key="5">
    <source>
        <dbReference type="PROSITE" id="PS50987"/>
    </source>
</evidence>
<evidence type="ECO:0000256" key="2">
    <source>
        <dbReference type="ARBA" id="ARBA00023125"/>
    </source>
</evidence>
<dbReference type="PRINTS" id="PR00778">
    <property type="entry name" value="HTHARSR"/>
</dbReference>
<comment type="caution">
    <text evidence="6">The sequence shown here is derived from an EMBL/GenBank/DDBJ whole genome shotgun (WGS) entry which is preliminary data.</text>
</comment>
<evidence type="ECO:0000313" key="7">
    <source>
        <dbReference type="Proteomes" id="UP000249082"/>
    </source>
</evidence>
<organism evidence="6 7">
    <name type="scientific">Novosphingobium pentaromativorans</name>
    <dbReference type="NCBI Taxonomy" id="205844"/>
    <lineage>
        <taxon>Bacteria</taxon>
        <taxon>Pseudomonadati</taxon>
        <taxon>Pseudomonadota</taxon>
        <taxon>Alphaproteobacteria</taxon>
        <taxon>Sphingomonadales</taxon>
        <taxon>Sphingomonadaceae</taxon>
        <taxon>Novosphingobium</taxon>
    </lineage>
</organism>
<dbReference type="Pfam" id="PF01022">
    <property type="entry name" value="HTH_5"/>
    <property type="match status" value="1"/>
</dbReference>
<keyword evidence="2" id="KW-0238">DNA-binding</keyword>
<dbReference type="SMART" id="SM00418">
    <property type="entry name" value="HTH_ARSR"/>
    <property type="match status" value="1"/>
</dbReference>
<dbReference type="CDD" id="cd00090">
    <property type="entry name" value="HTH_ARSR"/>
    <property type="match status" value="1"/>
</dbReference>
<reference evidence="6 7" key="1">
    <citation type="submission" date="2017-08" db="EMBL/GenBank/DDBJ databases">
        <title>Infants hospitalized years apart are colonized by the same room-sourced microbial strains.</title>
        <authorList>
            <person name="Brooks B."/>
            <person name="Olm M.R."/>
            <person name="Firek B.A."/>
            <person name="Baker R."/>
            <person name="Thomas B.C."/>
            <person name="Morowitz M.J."/>
            <person name="Banfield J.F."/>
        </authorList>
    </citation>
    <scope>NUCLEOTIDE SEQUENCE [LARGE SCALE GENOMIC DNA]</scope>
    <source>
        <strain evidence="6">S2_005_002_R2_33</strain>
    </source>
</reference>
<feature type="compositionally biased region" description="Low complexity" evidence="4">
    <location>
        <begin position="109"/>
        <end position="123"/>
    </location>
</feature>
<dbReference type="PANTHER" id="PTHR43132">
    <property type="entry name" value="ARSENICAL RESISTANCE OPERON REPRESSOR ARSR-RELATED"/>
    <property type="match status" value="1"/>
</dbReference>
<dbReference type="PROSITE" id="PS50987">
    <property type="entry name" value="HTH_ARSR_2"/>
    <property type="match status" value="1"/>
</dbReference>
<dbReference type="Gene3D" id="1.10.10.10">
    <property type="entry name" value="Winged helix-like DNA-binding domain superfamily/Winged helix DNA-binding domain"/>
    <property type="match status" value="1"/>
</dbReference>
<feature type="region of interest" description="Disordered" evidence="4">
    <location>
        <begin position="94"/>
        <end position="123"/>
    </location>
</feature>
<dbReference type="PANTHER" id="PTHR43132:SF2">
    <property type="entry name" value="ARSENICAL RESISTANCE OPERON REPRESSOR ARSR-RELATED"/>
    <property type="match status" value="1"/>
</dbReference>
<keyword evidence="3" id="KW-0804">Transcription</keyword>
<evidence type="ECO:0000256" key="4">
    <source>
        <dbReference type="SAM" id="MobiDB-lite"/>
    </source>
</evidence>
<protein>
    <submittedName>
        <fullName evidence="6">Transcriptional regulator</fullName>
    </submittedName>
</protein>
<dbReference type="GO" id="GO:0003677">
    <property type="term" value="F:DNA binding"/>
    <property type="evidence" value="ECO:0007669"/>
    <property type="project" value="UniProtKB-KW"/>
</dbReference>
<proteinExistence type="predicted"/>
<dbReference type="InterPro" id="IPR036388">
    <property type="entry name" value="WH-like_DNA-bd_sf"/>
</dbReference>
<gene>
    <name evidence="6" type="ORF">DI555_15995</name>
</gene>
<evidence type="ECO:0000256" key="1">
    <source>
        <dbReference type="ARBA" id="ARBA00023015"/>
    </source>
</evidence>
<evidence type="ECO:0000256" key="3">
    <source>
        <dbReference type="ARBA" id="ARBA00023163"/>
    </source>
</evidence>
<dbReference type="InterPro" id="IPR051011">
    <property type="entry name" value="Metal_resp_trans_reg"/>
</dbReference>
<dbReference type="InterPro" id="IPR011991">
    <property type="entry name" value="ArsR-like_HTH"/>
</dbReference>
<dbReference type="AlphaFoldDB" id="A0A2W5NKM4"/>
<feature type="domain" description="HTH arsR-type" evidence="5">
    <location>
        <begin position="5"/>
        <end position="98"/>
    </location>
</feature>